<evidence type="ECO:0000256" key="3">
    <source>
        <dbReference type="PROSITE-ProRule" id="PRU00169"/>
    </source>
</evidence>
<organism evidence="6 7">
    <name type="scientific">Marinomonas colpomeniae</name>
    <dbReference type="NCBI Taxonomy" id="2774408"/>
    <lineage>
        <taxon>Bacteria</taxon>
        <taxon>Pseudomonadati</taxon>
        <taxon>Pseudomonadota</taxon>
        <taxon>Gammaproteobacteria</taxon>
        <taxon>Oceanospirillales</taxon>
        <taxon>Oceanospirillaceae</taxon>
        <taxon>Marinomonas</taxon>
    </lineage>
</organism>
<dbReference type="NCBIfam" id="TIGR00254">
    <property type="entry name" value="GGDEF"/>
    <property type="match status" value="1"/>
</dbReference>
<feature type="domain" description="Response regulatory" evidence="4">
    <location>
        <begin position="4"/>
        <end position="125"/>
    </location>
</feature>
<keyword evidence="7" id="KW-1185">Reference proteome</keyword>
<dbReference type="Proteomes" id="UP000604161">
    <property type="component" value="Unassembled WGS sequence"/>
</dbReference>
<dbReference type="Gene3D" id="3.30.70.270">
    <property type="match status" value="1"/>
</dbReference>
<dbReference type="InterPro" id="IPR011006">
    <property type="entry name" value="CheY-like_superfamily"/>
</dbReference>
<evidence type="ECO:0000259" key="5">
    <source>
        <dbReference type="PROSITE" id="PS50887"/>
    </source>
</evidence>
<dbReference type="Pfam" id="PF00072">
    <property type="entry name" value="Response_reg"/>
    <property type="match status" value="1"/>
</dbReference>
<dbReference type="InterPro" id="IPR000160">
    <property type="entry name" value="GGDEF_dom"/>
</dbReference>
<protein>
    <recommendedName>
        <fullName evidence="1">diguanylate cyclase</fullName>
        <ecNumber evidence="1">2.7.7.65</ecNumber>
    </recommendedName>
</protein>
<dbReference type="Pfam" id="PF00990">
    <property type="entry name" value="GGDEF"/>
    <property type="match status" value="1"/>
</dbReference>
<dbReference type="InterPro" id="IPR043128">
    <property type="entry name" value="Rev_trsase/Diguanyl_cyclase"/>
</dbReference>
<evidence type="ECO:0000256" key="2">
    <source>
        <dbReference type="ARBA" id="ARBA00034247"/>
    </source>
</evidence>
<feature type="modified residue" description="4-aspartylphosphate" evidence="3">
    <location>
        <position position="55"/>
    </location>
</feature>
<evidence type="ECO:0000256" key="1">
    <source>
        <dbReference type="ARBA" id="ARBA00012528"/>
    </source>
</evidence>
<sequence length="307" mass="34497">MLMKVLVVDDTNTDRLLLKLHLTKLDYEVIEASNGQEAIDQFMAHSQDLDLILMDVQMPKMNGFEAVKAIREIQEIKKQEWLPIIFLSASAEESDVEEGILVGGDDYLIKPISQKVLSAKMLAMQRIADMRRRLAESILVLEELASTDHLTGVANRRAFEVMLEREMTFTRQYGKPLACAIFDLDKFKAVNDTFGHDAGDAVLVDIVERIKSILGESGIIGRLGGEEFGIILPNICEEDAPSAFERYRCIVEEKPVIHKGRNISITTSIGVASFKGGREQKQTLLKRADEALYEAKDTGRNKVIYHQ</sequence>
<comment type="caution">
    <text evidence="6">The sequence shown here is derived from an EMBL/GenBank/DDBJ whole genome shotgun (WGS) entry which is preliminary data.</text>
</comment>
<keyword evidence="3" id="KW-0597">Phosphoprotein</keyword>
<name>A0ABR8P111_9GAMM</name>
<proteinExistence type="predicted"/>
<comment type="catalytic activity">
    <reaction evidence="2">
        <text>2 GTP = 3',3'-c-di-GMP + 2 diphosphate</text>
        <dbReference type="Rhea" id="RHEA:24898"/>
        <dbReference type="ChEBI" id="CHEBI:33019"/>
        <dbReference type="ChEBI" id="CHEBI:37565"/>
        <dbReference type="ChEBI" id="CHEBI:58805"/>
        <dbReference type="EC" id="2.7.7.65"/>
    </reaction>
</comment>
<gene>
    <name evidence="6" type="ORF">IF202_13095</name>
</gene>
<dbReference type="EMBL" id="JACYFC010000004">
    <property type="protein sequence ID" value="MBD5771983.1"/>
    <property type="molecule type" value="Genomic_DNA"/>
</dbReference>
<dbReference type="InterPro" id="IPR050469">
    <property type="entry name" value="Diguanylate_Cyclase"/>
</dbReference>
<dbReference type="PROSITE" id="PS50887">
    <property type="entry name" value="GGDEF"/>
    <property type="match status" value="1"/>
</dbReference>
<dbReference type="CDD" id="cd17546">
    <property type="entry name" value="REC_hyHK_CKI1_RcsC-like"/>
    <property type="match status" value="1"/>
</dbReference>
<dbReference type="PANTHER" id="PTHR45138">
    <property type="entry name" value="REGULATORY COMPONENTS OF SENSORY TRANSDUCTION SYSTEM"/>
    <property type="match status" value="1"/>
</dbReference>
<evidence type="ECO:0000313" key="7">
    <source>
        <dbReference type="Proteomes" id="UP000604161"/>
    </source>
</evidence>
<evidence type="ECO:0000313" key="6">
    <source>
        <dbReference type="EMBL" id="MBD5771983.1"/>
    </source>
</evidence>
<dbReference type="InterPro" id="IPR001789">
    <property type="entry name" value="Sig_transdc_resp-reg_receiver"/>
</dbReference>
<accession>A0ABR8P111</accession>
<dbReference type="EC" id="2.7.7.65" evidence="1"/>
<dbReference type="SMART" id="SM00448">
    <property type="entry name" value="REC"/>
    <property type="match status" value="1"/>
</dbReference>
<dbReference type="SUPFAM" id="SSF52172">
    <property type="entry name" value="CheY-like"/>
    <property type="match status" value="1"/>
</dbReference>
<dbReference type="PROSITE" id="PS50110">
    <property type="entry name" value="RESPONSE_REGULATORY"/>
    <property type="match status" value="1"/>
</dbReference>
<reference evidence="6 7" key="1">
    <citation type="submission" date="2020-09" db="EMBL/GenBank/DDBJ databases">
        <title>Marinomonas sp. nov., isolated from the cysticercosis algae of Qingdao, China.</title>
        <authorList>
            <person name="Sun X."/>
        </authorList>
    </citation>
    <scope>NUCLEOTIDE SEQUENCE [LARGE SCALE GENOMIC DNA]</scope>
    <source>
        <strain evidence="6 7">SM2066</strain>
    </source>
</reference>
<dbReference type="CDD" id="cd01949">
    <property type="entry name" value="GGDEF"/>
    <property type="match status" value="1"/>
</dbReference>
<dbReference type="InterPro" id="IPR029787">
    <property type="entry name" value="Nucleotide_cyclase"/>
</dbReference>
<dbReference type="PANTHER" id="PTHR45138:SF9">
    <property type="entry name" value="DIGUANYLATE CYCLASE DGCM-RELATED"/>
    <property type="match status" value="1"/>
</dbReference>
<dbReference type="Gene3D" id="3.40.50.2300">
    <property type="match status" value="1"/>
</dbReference>
<dbReference type="SUPFAM" id="SSF55073">
    <property type="entry name" value="Nucleotide cyclase"/>
    <property type="match status" value="1"/>
</dbReference>
<evidence type="ECO:0000259" key="4">
    <source>
        <dbReference type="PROSITE" id="PS50110"/>
    </source>
</evidence>
<feature type="domain" description="GGDEF" evidence="5">
    <location>
        <begin position="175"/>
        <end position="307"/>
    </location>
</feature>
<dbReference type="SMART" id="SM00267">
    <property type="entry name" value="GGDEF"/>
    <property type="match status" value="1"/>
</dbReference>